<dbReference type="EMBL" id="DROP01000109">
    <property type="protein sequence ID" value="HHI88623.1"/>
    <property type="molecule type" value="Genomic_DNA"/>
</dbReference>
<proteinExistence type="predicted"/>
<protein>
    <submittedName>
        <fullName evidence="5">2-oxo acid dehydrogenase subunit E2</fullName>
    </submittedName>
</protein>
<dbReference type="Proteomes" id="UP000885806">
    <property type="component" value="Unassembled WGS sequence"/>
</dbReference>
<accession>A0A7V5NWZ2</accession>
<evidence type="ECO:0000313" key="5">
    <source>
        <dbReference type="EMBL" id="HHI88623.1"/>
    </source>
</evidence>
<evidence type="ECO:0000256" key="2">
    <source>
        <dbReference type="ARBA" id="ARBA00022679"/>
    </source>
</evidence>
<dbReference type="SUPFAM" id="SSF52777">
    <property type="entry name" value="CoA-dependent acyltransferases"/>
    <property type="match status" value="1"/>
</dbReference>
<dbReference type="InterPro" id="IPR050743">
    <property type="entry name" value="2-oxoacid_DH_E2_comp"/>
</dbReference>
<gene>
    <name evidence="5" type="ORF">ENK01_01600</name>
</gene>
<dbReference type="GO" id="GO:0016407">
    <property type="term" value="F:acetyltransferase activity"/>
    <property type="evidence" value="ECO:0007669"/>
    <property type="project" value="TreeGrafter"/>
</dbReference>
<organism evidence="5">
    <name type="scientific">Hellea balneolensis</name>
    <dbReference type="NCBI Taxonomy" id="287478"/>
    <lineage>
        <taxon>Bacteria</taxon>
        <taxon>Pseudomonadati</taxon>
        <taxon>Pseudomonadota</taxon>
        <taxon>Alphaproteobacteria</taxon>
        <taxon>Maricaulales</taxon>
        <taxon>Robiginitomaculaceae</taxon>
        <taxon>Hellea</taxon>
    </lineage>
</organism>
<feature type="non-terminal residue" evidence="5">
    <location>
        <position position="1"/>
    </location>
</feature>
<evidence type="ECO:0000259" key="4">
    <source>
        <dbReference type="Pfam" id="PF00198"/>
    </source>
</evidence>
<comment type="caution">
    <text evidence="5">The sequence shown here is derived from an EMBL/GenBank/DDBJ whole genome shotgun (WGS) entry which is preliminary data.</text>
</comment>
<dbReference type="InterPro" id="IPR001078">
    <property type="entry name" value="2-oxoacid_DH_actylTfrase"/>
</dbReference>
<dbReference type="Pfam" id="PF00198">
    <property type="entry name" value="2-oxoacid_dh"/>
    <property type="match status" value="1"/>
</dbReference>
<comment type="cofactor">
    <cofactor evidence="1">
        <name>(R)-lipoate</name>
        <dbReference type="ChEBI" id="CHEBI:83088"/>
    </cofactor>
</comment>
<evidence type="ECO:0000256" key="3">
    <source>
        <dbReference type="ARBA" id="ARBA00023315"/>
    </source>
</evidence>
<dbReference type="PANTHER" id="PTHR43178">
    <property type="entry name" value="DIHYDROLIPOAMIDE ACETYLTRANSFERASE COMPONENT OF PYRUVATE DEHYDROGENASE COMPLEX"/>
    <property type="match status" value="1"/>
</dbReference>
<feature type="domain" description="2-oxoacid dehydrogenase acyltransferase catalytic" evidence="4">
    <location>
        <begin position="2"/>
        <end position="143"/>
    </location>
</feature>
<dbReference type="PANTHER" id="PTHR43178:SF5">
    <property type="entry name" value="LIPOAMIDE ACYLTRANSFERASE COMPONENT OF BRANCHED-CHAIN ALPHA-KETO ACID DEHYDROGENASE COMPLEX, MITOCHONDRIAL"/>
    <property type="match status" value="1"/>
</dbReference>
<reference evidence="5" key="1">
    <citation type="journal article" date="2020" name="mSystems">
        <title>Genome- and Community-Level Interaction Insights into Carbon Utilization and Element Cycling Functions of Hydrothermarchaeota in Hydrothermal Sediment.</title>
        <authorList>
            <person name="Zhou Z."/>
            <person name="Liu Y."/>
            <person name="Xu W."/>
            <person name="Pan J."/>
            <person name="Luo Z.H."/>
            <person name="Li M."/>
        </authorList>
    </citation>
    <scope>NUCLEOTIDE SEQUENCE [LARGE SCALE GENOMIC DNA]</scope>
    <source>
        <strain evidence="5">HyVt-538</strain>
    </source>
</reference>
<dbReference type="GO" id="GO:0031405">
    <property type="term" value="F:lipoic acid binding"/>
    <property type="evidence" value="ECO:0007669"/>
    <property type="project" value="TreeGrafter"/>
</dbReference>
<keyword evidence="2" id="KW-0808">Transferase</keyword>
<dbReference type="Gene3D" id="3.30.559.10">
    <property type="entry name" value="Chloramphenicol acetyltransferase-like domain"/>
    <property type="match status" value="1"/>
</dbReference>
<dbReference type="GO" id="GO:0005737">
    <property type="term" value="C:cytoplasm"/>
    <property type="evidence" value="ECO:0007669"/>
    <property type="project" value="TreeGrafter"/>
</dbReference>
<evidence type="ECO:0000256" key="1">
    <source>
        <dbReference type="ARBA" id="ARBA00001938"/>
    </source>
</evidence>
<name>A0A7V5NWZ2_9PROT</name>
<sequence length="146" mass="15737">VHEHAAVHIGMAAQTDKGLMVPVVRHAEALDIWGLASEIARLAEAAKTGTIRSEELSGSTISLTSLGRLAGVVATPVINRPEVAILCPNRIMETPVVRDGAVVVRKIMNFSSSFDHRVVDGFHAAEMMNYIKGLLEHPATLFMDDV</sequence>
<dbReference type="InterPro" id="IPR023213">
    <property type="entry name" value="CAT-like_dom_sf"/>
</dbReference>
<keyword evidence="3" id="KW-0012">Acyltransferase</keyword>
<dbReference type="AlphaFoldDB" id="A0A7V5NWZ2"/>